<gene>
    <name evidence="2" type="ORF">Nepgr_003692</name>
</gene>
<dbReference type="AlphaFoldDB" id="A0AAD3RZZ9"/>
<feature type="region of interest" description="Disordered" evidence="1">
    <location>
        <begin position="56"/>
        <end position="97"/>
    </location>
</feature>
<evidence type="ECO:0000313" key="3">
    <source>
        <dbReference type="Proteomes" id="UP001279734"/>
    </source>
</evidence>
<feature type="compositionally biased region" description="Polar residues" evidence="1">
    <location>
        <begin position="1"/>
        <end position="19"/>
    </location>
</feature>
<comment type="caution">
    <text evidence="2">The sequence shown here is derived from an EMBL/GenBank/DDBJ whole genome shotgun (WGS) entry which is preliminary data.</text>
</comment>
<accession>A0AAD3RZZ9</accession>
<organism evidence="2 3">
    <name type="scientific">Nepenthes gracilis</name>
    <name type="common">Slender pitcher plant</name>
    <dbReference type="NCBI Taxonomy" id="150966"/>
    <lineage>
        <taxon>Eukaryota</taxon>
        <taxon>Viridiplantae</taxon>
        <taxon>Streptophyta</taxon>
        <taxon>Embryophyta</taxon>
        <taxon>Tracheophyta</taxon>
        <taxon>Spermatophyta</taxon>
        <taxon>Magnoliopsida</taxon>
        <taxon>eudicotyledons</taxon>
        <taxon>Gunneridae</taxon>
        <taxon>Pentapetalae</taxon>
        <taxon>Caryophyllales</taxon>
        <taxon>Nepenthaceae</taxon>
        <taxon>Nepenthes</taxon>
    </lineage>
</organism>
<proteinExistence type="predicted"/>
<name>A0AAD3RZZ9_NEPGR</name>
<dbReference type="Proteomes" id="UP001279734">
    <property type="component" value="Unassembled WGS sequence"/>
</dbReference>
<evidence type="ECO:0000256" key="1">
    <source>
        <dbReference type="SAM" id="MobiDB-lite"/>
    </source>
</evidence>
<evidence type="ECO:0000313" key="2">
    <source>
        <dbReference type="EMBL" id="GMH01853.1"/>
    </source>
</evidence>
<reference evidence="2" key="1">
    <citation type="submission" date="2023-05" db="EMBL/GenBank/DDBJ databases">
        <title>Nepenthes gracilis genome sequencing.</title>
        <authorList>
            <person name="Fukushima K."/>
        </authorList>
    </citation>
    <scope>NUCLEOTIDE SEQUENCE</scope>
    <source>
        <strain evidence="2">SING2019-196</strain>
    </source>
</reference>
<sequence length="97" mass="11374">MLQSIKSSKNSCLKFSSDNPLDLRSRRRRRCPRRRSEQETAMSTIAFDLQACKTERKAGSSSHDYERQSKKQQQWQTLRDARPLSGQLNEDDGRENR</sequence>
<protein>
    <submittedName>
        <fullName evidence="2">Uncharacterized protein</fullName>
    </submittedName>
</protein>
<feature type="region of interest" description="Disordered" evidence="1">
    <location>
        <begin position="1"/>
        <end position="42"/>
    </location>
</feature>
<dbReference type="EMBL" id="BSYO01000003">
    <property type="protein sequence ID" value="GMH01853.1"/>
    <property type="molecule type" value="Genomic_DNA"/>
</dbReference>
<keyword evidence="3" id="KW-1185">Reference proteome</keyword>
<feature type="compositionally biased region" description="Basic and acidic residues" evidence="1">
    <location>
        <begin position="56"/>
        <end position="69"/>
    </location>
</feature>